<dbReference type="GO" id="GO:0005737">
    <property type="term" value="C:cytoplasm"/>
    <property type="evidence" value="ECO:0007669"/>
    <property type="project" value="TreeGrafter"/>
</dbReference>
<reference evidence="12 13" key="1">
    <citation type="submission" date="2020-10" db="EMBL/GenBank/DDBJ databases">
        <title>Complete genome sequence of Paludibaculum fermentans P105T, a facultatively anaerobic acidobacterium capable of dissimilatory Fe(III) reduction.</title>
        <authorList>
            <person name="Dedysh S.N."/>
            <person name="Beletsky A.V."/>
            <person name="Kulichevskaya I.S."/>
            <person name="Mardanov A.V."/>
            <person name="Ravin N.V."/>
        </authorList>
    </citation>
    <scope>NUCLEOTIDE SEQUENCE [LARGE SCALE GENOMIC DNA]</scope>
    <source>
        <strain evidence="12 13">P105</strain>
    </source>
</reference>
<evidence type="ECO:0000259" key="11">
    <source>
        <dbReference type="PROSITE" id="PS51671"/>
    </source>
</evidence>
<dbReference type="RefSeq" id="WP_194453319.1">
    <property type="nucleotide sequence ID" value="NZ_CP063849.1"/>
</dbReference>
<dbReference type="InterPro" id="IPR045865">
    <property type="entry name" value="ACT-like_dom_sf"/>
</dbReference>
<dbReference type="Gene3D" id="3.40.190.10">
    <property type="entry name" value="Periplasmic binding protein-like II"/>
    <property type="match status" value="2"/>
</dbReference>
<dbReference type="CDD" id="cd04905">
    <property type="entry name" value="ACT_CM-PDT"/>
    <property type="match status" value="1"/>
</dbReference>
<protein>
    <recommendedName>
        <fullName evidence="2 9">Prephenate dehydratase</fullName>
        <shortName evidence="9">PDT</shortName>
        <ecNumber evidence="2 9">4.2.1.51</ecNumber>
    </recommendedName>
</protein>
<dbReference type="NCBIfam" id="NF008865">
    <property type="entry name" value="PRK11898.1"/>
    <property type="match status" value="1"/>
</dbReference>
<dbReference type="FunFam" id="3.30.70.260:FF:000012">
    <property type="entry name" value="Prephenate dehydratase"/>
    <property type="match status" value="1"/>
</dbReference>
<evidence type="ECO:0000256" key="3">
    <source>
        <dbReference type="ARBA" id="ARBA00022605"/>
    </source>
</evidence>
<feature type="domain" description="ACT" evidence="11">
    <location>
        <begin position="205"/>
        <end position="282"/>
    </location>
</feature>
<dbReference type="PROSITE" id="PS51171">
    <property type="entry name" value="PREPHENATE_DEHYDR_3"/>
    <property type="match status" value="1"/>
</dbReference>
<evidence type="ECO:0000256" key="9">
    <source>
        <dbReference type="RuleBase" id="RU361254"/>
    </source>
</evidence>
<dbReference type="PROSITE" id="PS00858">
    <property type="entry name" value="PREPHENATE_DEHYDR_2"/>
    <property type="match status" value="1"/>
</dbReference>
<dbReference type="Proteomes" id="UP000593892">
    <property type="component" value="Chromosome"/>
</dbReference>
<gene>
    <name evidence="9 12" type="primary">pheA</name>
    <name evidence="12" type="ORF">IRI77_17485</name>
</gene>
<feature type="domain" description="Prephenate dehydratase" evidence="10">
    <location>
        <begin position="9"/>
        <end position="186"/>
    </location>
</feature>
<dbReference type="KEGG" id="pfer:IRI77_17485"/>
<evidence type="ECO:0000313" key="12">
    <source>
        <dbReference type="EMBL" id="QOY91665.1"/>
    </source>
</evidence>
<dbReference type="PROSITE" id="PS51671">
    <property type="entry name" value="ACT"/>
    <property type="match status" value="1"/>
</dbReference>
<name>A0A7S7NXN7_PALFE</name>
<dbReference type="Pfam" id="PF00800">
    <property type="entry name" value="PDT"/>
    <property type="match status" value="1"/>
</dbReference>
<dbReference type="EC" id="4.2.1.51" evidence="2 9"/>
<dbReference type="PIRSF" id="PIRSF001500">
    <property type="entry name" value="Chor_mut_pdt_Ppr"/>
    <property type="match status" value="1"/>
</dbReference>
<evidence type="ECO:0000256" key="6">
    <source>
        <dbReference type="ARBA" id="ARBA00023239"/>
    </source>
</evidence>
<dbReference type="SUPFAM" id="SSF53850">
    <property type="entry name" value="Periplasmic binding protein-like II"/>
    <property type="match status" value="1"/>
</dbReference>
<accession>A0A7S7NXN7</accession>
<dbReference type="InterPro" id="IPR002912">
    <property type="entry name" value="ACT_dom"/>
</dbReference>
<evidence type="ECO:0000259" key="10">
    <source>
        <dbReference type="PROSITE" id="PS51171"/>
    </source>
</evidence>
<evidence type="ECO:0000256" key="8">
    <source>
        <dbReference type="PIRSR" id="PIRSR001500-2"/>
    </source>
</evidence>
<evidence type="ECO:0000256" key="2">
    <source>
        <dbReference type="ARBA" id="ARBA00013147"/>
    </source>
</evidence>
<sequence>MPPKTKPFQAAFQGELGAFSQEAAMRLLGPEVHVQPCQRFEEVFQSLRDGKVDAAVIPIENTLHGSVHENYDHLLHFDHKIVAETSVRIVHNLIAPPGVRFKDIRRTFSHPVALNQCLHFLAANPQVERVPFYDTAGSVKMVMEDGLKDAAAIASAVSATIYGAHILKRSIEDDRQNFTRFFLLRRSDQPELKLEEPAKKGWKTSLVFSTRNQPGSLFKALSAFALRDLSLTKIESRPLRGKPWEYLFYVDFLGSVEEERVKKALGHLQELADLLRVLGCYRA</sequence>
<evidence type="ECO:0000313" key="13">
    <source>
        <dbReference type="Proteomes" id="UP000593892"/>
    </source>
</evidence>
<dbReference type="SUPFAM" id="SSF55021">
    <property type="entry name" value="ACT-like"/>
    <property type="match status" value="1"/>
</dbReference>
<keyword evidence="6 9" id="KW-0456">Lyase</keyword>
<keyword evidence="13" id="KW-1185">Reference proteome</keyword>
<evidence type="ECO:0000256" key="1">
    <source>
        <dbReference type="ARBA" id="ARBA00004741"/>
    </source>
</evidence>
<dbReference type="InterPro" id="IPR008242">
    <property type="entry name" value="Chor_mutase/pphenate_deHydtase"/>
</dbReference>
<dbReference type="PANTHER" id="PTHR21022:SF19">
    <property type="entry name" value="PREPHENATE DEHYDRATASE-RELATED"/>
    <property type="match status" value="1"/>
</dbReference>
<evidence type="ECO:0000256" key="4">
    <source>
        <dbReference type="ARBA" id="ARBA00023141"/>
    </source>
</evidence>
<dbReference type="GO" id="GO:0004664">
    <property type="term" value="F:prephenate dehydratase activity"/>
    <property type="evidence" value="ECO:0007669"/>
    <property type="project" value="UniProtKB-UniRule"/>
</dbReference>
<keyword evidence="4 9" id="KW-0057">Aromatic amino acid biosynthesis</keyword>
<feature type="site" description="Essential for prephenate dehydratase activity" evidence="8">
    <location>
        <position position="179"/>
    </location>
</feature>
<comment type="pathway">
    <text evidence="1 9">Amino-acid biosynthesis; L-phenylalanine biosynthesis; phenylpyruvate from prephenate: step 1/1.</text>
</comment>
<proteinExistence type="predicted"/>
<organism evidence="12 13">
    <name type="scientific">Paludibaculum fermentans</name>
    <dbReference type="NCBI Taxonomy" id="1473598"/>
    <lineage>
        <taxon>Bacteria</taxon>
        <taxon>Pseudomonadati</taxon>
        <taxon>Acidobacteriota</taxon>
        <taxon>Terriglobia</taxon>
        <taxon>Bryobacterales</taxon>
        <taxon>Bryobacteraceae</taxon>
        <taxon>Paludibaculum</taxon>
    </lineage>
</organism>
<dbReference type="InterPro" id="IPR001086">
    <property type="entry name" value="Preph_deHydtase"/>
</dbReference>
<dbReference type="UniPathway" id="UPA00121">
    <property type="reaction ID" value="UER00345"/>
</dbReference>
<comment type="catalytic activity">
    <reaction evidence="7 9">
        <text>prephenate + H(+) = 3-phenylpyruvate + CO2 + H2O</text>
        <dbReference type="Rhea" id="RHEA:21648"/>
        <dbReference type="ChEBI" id="CHEBI:15377"/>
        <dbReference type="ChEBI" id="CHEBI:15378"/>
        <dbReference type="ChEBI" id="CHEBI:16526"/>
        <dbReference type="ChEBI" id="CHEBI:18005"/>
        <dbReference type="ChEBI" id="CHEBI:29934"/>
        <dbReference type="EC" id="4.2.1.51"/>
    </reaction>
</comment>
<evidence type="ECO:0000256" key="7">
    <source>
        <dbReference type="ARBA" id="ARBA00047848"/>
    </source>
</evidence>
<dbReference type="AlphaFoldDB" id="A0A7S7NXN7"/>
<keyword evidence="5 9" id="KW-0584">Phenylalanine biosynthesis</keyword>
<dbReference type="PANTHER" id="PTHR21022">
    <property type="entry name" value="PREPHENATE DEHYDRATASE P PROTEIN"/>
    <property type="match status" value="1"/>
</dbReference>
<dbReference type="EMBL" id="CP063849">
    <property type="protein sequence ID" value="QOY91665.1"/>
    <property type="molecule type" value="Genomic_DNA"/>
</dbReference>
<keyword evidence="3 9" id="KW-0028">Amino-acid biosynthesis</keyword>
<evidence type="ECO:0000256" key="5">
    <source>
        <dbReference type="ARBA" id="ARBA00023222"/>
    </source>
</evidence>
<dbReference type="Pfam" id="PF01842">
    <property type="entry name" value="ACT"/>
    <property type="match status" value="1"/>
</dbReference>
<dbReference type="CDD" id="cd13631">
    <property type="entry name" value="PBP2_Ct-PDT_like"/>
    <property type="match status" value="1"/>
</dbReference>
<dbReference type="Gene3D" id="3.30.70.260">
    <property type="match status" value="1"/>
</dbReference>
<dbReference type="InterPro" id="IPR018528">
    <property type="entry name" value="Preph_deHydtase_CS"/>
</dbReference>
<dbReference type="GO" id="GO:0009094">
    <property type="term" value="P:L-phenylalanine biosynthetic process"/>
    <property type="evidence" value="ECO:0007669"/>
    <property type="project" value="UniProtKB-UniPathway"/>
</dbReference>